<dbReference type="EMBL" id="KB446537">
    <property type="protein sequence ID" value="EME46500.1"/>
    <property type="molecule type" value="Genomic_DNA"/>
</dbReference>
<evidence type="ECO:0000313" key="1">
    <source>
        <dbReference type="EMBL" id="EME46500.1"/>
    </source>
</evidence>
<evidence type="ECO:0000313" key="2">
    <source>
        <dbReference type="Proteomes" id="UP000016933"/>
    </source>
</evidence>
<name>N1PVW3_DOTSN</name>
<dbReference type="STRING" id="675120.N1PVW3"/>
<dbReference type="Pfam" id="PF11913">
    <property type="entry name" value="DUF3431"/>
    <property type="match status" value="1"/>
</dbReference>
<protein>
    <submittedName>
        <fullName evidence="1">Uncharacterized protein</fullName>
    </submittedName>
</protein>
<dbReference type="AlphaFoldDB" id="N1PVW3"/>
<dbReference type="OrthoDB" id="426718at2759"/>
<keyword evidence="2" id="KW-1185">Reference proteome</keyword>
<dbReference type="eggNOG" id="ENOG502SB7A">
    <property type="taxonomic scope" value="Eukaryota"/>
</dbReference>
<dbReference type="PANTHER" id="PTHR37490">
    <property type="entry name" value="EXPRESSED PROTEIN"/>
    <property type="match status" value="1"/>
</dbReference>
<reference evidence="1 2" key="2">
    <citation type="journal article" date="2012" name="PLoS Pathog.">
        <title>Diverse lifestyles and strategies of plant pathogenesis encoded in the genomes of eighteen Dothideomycetes fungi.</title>
        <authorList>
            <person name="Ohm R.A."/>
            <person name="Feau N."/>
            <person name="Henrissat B."/>
            <person name="Schoch C.L."/>
            <person name="Horwitz B.A."/>
            <person name="Barry K.W."/>
            <person name="Condon B.J."/>
            <person name="Copeland A.C."/>
            <person name="Dhillon B."/>
            <person name="Glaser F."/>
            <person name="Hesse C.N."/>
            <person name="Kosti I."/>
            <person name="LaButti K."/>
            <person name="Lindquist E.A."/>
            <person name="Lucas S."/>
            <person name="Salamov A.A."/>
            <person name="Bradshaw R.E."/>
            <person name="Ciuffetti L."/>
            <person name="Hamelin R.C."/>
            <person name="Kema G.H.J."/>
            <person name="Lawrence C."/>
            <person name="Scott J.A."/>
            <person name="Spatafora J.W."/>
            <person name="Turgeon B.G."/>
            <person name="de Wit P.J.G.M."/>
            <person name="Zhong S."/>
            <person name="Goodwin S.B."/>
            <person name="Grigoriev I.V."/>
        </authorList>
    </citation>
    <scope>NUCLEOTIDE SEQUENCE [LARGE SCALE GENOMIC DNA]</scope>
    <source>
        <strain evidence="2">NZE10 / CBS 128990</strain>
    </source>
</reference>
<dbReference type="PANTHER" id="PTHR37490:SF2">
    <property type="match status" value="1"/>
</dbReference>
<proteinExistence type="predicted"/>
<gene>
    <name evidence="1" type="ORF">DOTSEDRAFT_169139</name>
</gene>
<dbReference type="OMA" id="PINKGRE"/>
<dbReference type="HOGENOM" id="CLU_031559_2_1_1"/>
<reference evidence="2" key="1">
    <citation type="journal article" date="2012" name="PLoS Genet.">
        <title>The genomes of the fungal plant pathogens Cladosporium fulvum and Dothistroma septosporum reveal adaptation to different hosts and lifestyles but also signatures of common ancestry.</title>
        <authorList>
            <person name="de Wit P.J.G.M."/>
            <person name="van der Burgt A."/>
            <person name="Oekmen B."/>
            <person name="Stergiopoulos I."/>
            <person name="Abd-Elsalam K.A."/>
            <person name="Aerts A.L."/>
            <person name="Bahkali A.H."/>
            <person name="Beenen H.G."/>
            <person name="Chettri P."/>
            <person name="Cox M.P."/>
            <person name="Datema E."/>
            <person name="de Vries R.P."/>
            <person name="Dhillon B."/>
            <person name="Ganley A.R."/>
            <person name="Griffiths S.A."/>
            <person name="Guo Y."/>
            <person name="Hamelin R.C."/>
            <person name="Henrissat B."/>
            <person name="Kabir M.S."/>
            <person name="Jashni M.K."/>
            <person name="Kema G."/>
            <person name="Klaubauf S."/>
            <person name="Lapidus A."/>
            <person name="Levasseur A."/>
            <person name="Lindquist E."/>
            <person name="Mehrabi R."/>
            <person name="Ohm R.A."/>
            <person name="Owen T.J."/>
            <person name="Salamov A."/>
            <person name="Schwelm A."/>
            <person name="Schijlen E."/>
            <person name="Sun H."/>
            <person name="van den Burg H.A."/>
            <person name="van Ham R.C.H.J."/>
            <person name="Zhang S."/>
            <person name="Goodwin S.B."/>
            <person name="Grigoriev I.V."/>
            <person name="Collemare J."/>
            <person name="Bradshaw R.E."/>
        </authorList>
    </citation>
    <scope>NUCLEOTIDE SEQUENCE [LARGE SCALE GENOMIC DNA]</scope>
    <source>
        <strain evidence="2">NZE10 / CBS 128990</strain>
    </source>
</reference>
<organism evidence="1 2">
    <name type="scientific">Dothistroma septosporum (strain NZE10 / CBS 128990)</name>
    <name type="common">Red band needle blight fungus</name>
    <name type="synonym">Mycosphaerella pini</name>
    <dbReference type="NCBI Taxonomy" id="675120"/>
    <lineage>
        <taxon>Eukaryota</taxon>
        <taxon>Fungi</taxon>
        <taxon>Dikarya</taxon>
        <taxon>Ascomycota</taxon>
        <taxon>Pezizomycotina</taxon>
        <taxon>Dothideomycetes</taxon>
        <taxon>Dothideomycetidae</taxon>
        <taxon>Mycosphaerellales</taxon>
        <taxon>Mycosphaerellaceae</taxon>
        <taxon>Dothistroma</taxon>
    </lineage>
</organism>
<dbReference type="InterPro" id="IPR021838">
    <property type="entry name" value="DUF3431"/>
</dbReference>
<accession>N1PVW3</accession>
<sequence>MRETRTITASSESTQFRKTIVMGKLSSQDTDWVQEIMQDWDHAVYYVDLAGNEHSPSGLRTKINKAKEATPYLTYIVEHYDNLPDVAVFLHAHRKGWPEAWHNDAKDYDAVNMLHELQLDVVMERGYVNLRCLSTPGCPNEVQLNRNPPEDDRRAELAYPYVYGQFFNMTAEKVKEQISVIATPCCAQFAVSRDQIHQRPRSEYARYLTLIEESSYDDETLGTVMEYMWHILFGRDAVYCEDTAQCWASVYGRRNGRSAWT</sequence>
<dbReference type="Proteomes" id="UP000016933">
    <property type="component" value="Unassembled WGS sequence"/>
</dbReference>